<dbReference type="InterPro" id="IPR008775">
    <property type="entry name" value="Phytyl_CoA_dOase-like"/>
</dbReference>
<sequence>MSGLSQDQIDTFRNEGCIVIPNELSSEQLSSLMAKSKMLLDEFDLRNHPRTRFLTGANGTEHVGSDYFLNSSDKVHFFFEEKAFDENGELTKPKAQTINKIGHALHTLDPVFHNVSLSKRNVAIVRDLGYKDPRILQSMLICKQPEIGGEVPTHQDATFLYTEPQSAVGFWYALEDCVLENGALEFVPGSHKTSQVYQRFVRTNPGTGFEAVPGTTKYDEPDPSAFKPLECKAGSLVLIHNSVLHRSSPNLSQKSRFAYAFHVIDSTSKYDHKNWLQIPATGGTNFTRLVV</sequence>
<reference evidence="5 6" key="1">
    <citation type="submission" date="2017-04" db="EMBL/GenBank/DDBJ databases">
        <title>Genome sequencing of [Candida] sorbophila.</title>
        <authorList>
            <person name="Ahn J.O."/>
        </authorList>
    </citation>
    <scope>NUCLEOTIDE SEQUENCE [LARGE SCALE GENOMIC DNA]</scope>
    <source>
        <strain evidence="5 6">DS02</strain>
    </source>
</reference>
<dbReference type="Pfam" id="PF05721">
    <property type="entry name" value="PhyH"/>
    <property type="match status" value="1"/>
</dbReference>
<evidence type="ECO:0000313" key="6">
    <source>
        <dbReference type="Proteomes" id="UP000238350"/>
    </source>
</evidence>
<accession>A0A2T0FBU1</accession>
<protein>
    <submittedName>
        <fullName evidence="5">Phytanoyl-CoA dioxygenase domain-containing protein 1</fullName>
    </submittedName>
</protein>
<dbReference type="PANTHER" id="PTHR20883:SF15">
    <property type="entry name" value="PHYTANOYL-COA DIOXYGENASE DOMAIN-CONTAINING PROTEIN 1"/>
    <property type="match status" value="1"/>
</dbReference>
<keyword evidence="6" id="KW-1185">Reference proteome</keyword>
<evidence type="ECO:0000256" key="1">
    <source>
        <dbReference type="ARBA" id="ARBA00001962"/>
    </source>
</evidence>
<organism evidence="5 6">
    <name type="scientific">Wickerhamiella sorbophila</name>
    <dbReference type="NCBI Taxonomy" id="45607"/>
    <lineage>
        <taxon>Eukaryota</taxon>
        <taxon>Fungi</taxon>
        <taxon>Dikarya</taxon>
        <taxon>Ascomycota</taxon>
        <taxon>Saccharomycotina</taxon>
        <taxon>Dipodascomycetes</taxon>
        <taxon>Dipodascales</taxon>
        <taxon>Trichomonascaceae</taxon>
        <taxon>Wickerhamiella</taxon>
    </lineage>
</organism>
<dbReference type="PANTHER" id="PTHR20883">
    <property type="entry name" value="PHYTANOYL-COA DIOXYGENASE DOMAIN CONTAINING 1"/>
    <property type="match status" value="1"/>
</dbReference>
<dbReference type="GO" id="GO:0046872">
    <property type="term" value="F:metal ion binding"/>
    <property type="evidence" value="ECO:0007669"/>
    <property type="project" value="UniProtKB-KW"/>
</dbReference>
<dbReference type="RefSeq" id="XP_024662387.1">
    <property type="nucleotide sequence ID" value="XM_024806619.1"/>
</dbReference>
<comment type="cofactor">
    <cofactor evidence="1">
        <name>Fe cation</name>
        <dbReference type="ChEBI" id="CHEBI:24875"/>
    </cofactor>
</comment>
<evidence type="ECO:0000256" key="4">
    <source>
        <dbReference type="ARBA" id="ARBA00023004"/>
    </source>
</evidence>
<gene>
    <name evidence="5" type="ORF">B9G98_00061</name>
</gene>
<evidence type="ECO:0000256" key="2">
    <source>
        <dbReference type="ARBA" id="ARBA00005830"/>
    </source>
</evidence>
<dbReference type="SUPFAM" id="SSF51197">
    <property type="entry name" value="Clavaminate synthase-like"/>
    <property type="match status" value="1"/>
</dbReference>
<dbReference type="AlphaFoldDB" id="A0A2T0FBU1"/>
<keyword evidence="5" id="KW-0560">Oxidoreductase</keyword>
<keyword evidence="5" id="KW-0223">Dioxygenase</keyword>
<proteinExistence type="inferred from homology"/>
<dbReference type="EMBL" id="NDIQ01000001">
    <property type="protein sequence ID" value="PRT52441.1"/>
    <property type="molecule type" value="Genomic_DNA"/>
</dbReference>
<name>A0A2T0FBU1_9ASCO</name>
<dbReference type="GeneID" id="36513810"/>
<dbReference type="STRING" id="45607.A0A2T0FBU1"/>
<evidence type="ECO:0000313" key="5">
    <source>
        <dbReference type="EMBL" id="PRT52441.1"/>
    </source>
</evidence>
<dbReference type="Gene3D" id="2.60.120.620">
    <property type="entry name" value="q2cbj1_9rhob like domain"/>
    <property type="match status" value="1"/>
</dbReference>
<keyword evidence="3" id="KW-0479">Metal-binding</keyword>
<dbReference type="Proteomes" id="UP000238350">
    <property type="component" value="Unassembled WGS sequence"/>
</dbReference>
<comment type="caution">
    <text evidence="5">The sequence shown here is derived from an EMBL/GenBank/DDBJ whole genome shotgun (WGS) entry which is preliminary data.</text>
</comment>
<dbReference type="GO" id="GO:0051213">
    <property type="term" value="F:dioxygenase activity"/>
    <property type="evidence" value="ECO:0007669"/>
    <property type="project" value="UniProtKB-KW"/>
</dbReference>
<comment type="similarity">
    <text evidence="2">Belongs to the PhyH family.</text>
</comment>
<keyword evidence="4" id="KW-0408">Iron</keyword>
<evidence type="ECO:0000256" key="3">
    <source>
        <dbReference type="ARBA" id="ARBA00022723"/>
    </source>
</evidence>
<dbReference type="OrthoDB" id="445007at2759"/>